<evidence type="ECO:0000313" key="4">
    <source>
        <dbReference type="Proteomes" id="UP000077115"/>
    </source>
</evidence>
<protein>
    <recommendedName>
        <fullName evidence="2">RING-type domain-containing protein</fullName>
    </recommendedName>
</protein>
<dbReference type="PROSITE" id="PS50089">
    <property type="entry name" value="ZF_RING_2"/>
    <property type="match status" value="1"/>
</dbReference>
<keyword evidence="1" id="KW-0862">Zinc</keyword>
<reference evidence="3 4" key="2">
    <citation type="submission" date="2016-05" db="EMBL/GenBank/DDBJ databases">
        <title>Lineage-specific infection strategies underlie the spectrum of fungal disease in amphibians.</title>
        <authorList>
            <person name="Cuomo C.A."/>
            <person name="Farrer R.A."/>
            <person name="James T."/>
            <person name="Longcore J."/>
            <person name="Birren B."/>
        </authorList>
    </citation>
    <scope>NUCLEOTIDE SEQUENCE [LARGE SCALE GENOMIC DNA]</scope>
    <source>
        <strain evidence="3 4">JEL423</strain>
    </source>
</reference>
<evidence type="ECO:0000259" key="2">
    <source>
        <dbReference type="PROSITE" id="PS50089"/>
    </source>
</evidence>
<sequence length="191" mass="21200">MTLLDAISLVLQMSRESARAMHDSTHASTLTANHDRVHRQMTDPSVNLHSNMSHAILHNTEMANVTEQITQLLPNESHSLIQTRQSLQHFSHSSSTLHTISLLMSPRTKSHTCNVKRTPPTSPSVSQPLKLEQIVCSVCLLRDIDIVLIPCGHITICKVCFSHTEFNVGCPICRSNVSDTIRFFVAGAENI</sequence>
<proteinExistence type="predicted"/>
<dbReference type="Pfam" id="PF14447">
    <property type="entry name" value="Prok-RING_4"/>
    <property type="match status" value="1"/>
</dbReference>
<dbReference type="Proteomes" id="UP000077115">
    <property type="component" value="Unassembled WGS sequence"/>
</dbReference>
<dbReference type="InterPro" id="IPR013083">
    <property type="entry name" value="Znf_RING/FYVE/PHD"/>
</dbReference>
<gene>
    <name evidence="3" type="ORF">BDEG_28101</name>
</gene>
<keyword evidence="1" id="KW-0479">Metal-binding</keyword>
<name>A0A177WZI1_BATDL</name>
<dbReference type="Gene3D" id="3.30.40.10">
    <property type="entry name" value="Zinc/RING finger domain, C3HC4 (zinc finger)"/>
    <property type="match status" value="1"/>
</dbReference>
<dbReference type="AlphaFoldDB" id="A0A177WZI1"/>
<reference evidence="3 4" key="1">
    <citation type="submission" date="2006-10" db="EMBL/GenBank/DDBJ databases">
        <title>The Genome Sequence of Batrachochytrium dendrobatidis JEL423.</title>
        <authorList>
            <consortium name="The Broad Institute Genome Sequencing Platform"/>
            <person name="Birren B."/>
            <person name="Lander E."/>
            <person name="Galagan J."/>
            <person name="Cuomo C."/>
            <person name="Devon K."/>
            <person name="Jaffe D."/>
            <person name="Butler J."/>
            <person name="Alvarez P."/>
            <person name="Gnerre S."/>
            <person name="Grabherr M."/>
            <person name="Kleber M."/>
            <person name="Mauceli E."/>
            <person name="Brockman W."/>
            <person name="Young S."/>
            <person name="LaButti K."/>
            <person name="Sykes S."/>
            <person name="DeCaprio D."/>
            <person name="Crawford M."/>
            <person name="Koehrsen M."/>
            <person name="Engels R."/>
            <person name="Montgomery P."/>
            <person name="Pearson M."/>
            <person name="Howarth C."/>
            <person name="Larson L."/>
            <person name="White J."/>
            <person name="O'Leary S."/>
            <person name="Kodira C."/>
            <person name="Zeng Q."/>
            <person name="Yandava C."/>
            <person name="Alvarado L."/>
            <person name="Longcore J."/>
            <person name="James T."/>
        </authorList>
    </citation>
    <scope>NUCLEOTIDE SEQUENCE [LARGE SCALE GENOMIC DNA]</scope>
    <source>
        <strain evidence="3 4">JEL423</strain>
    </source>
</reference>
<evidence type="ECO:0000256" key="1">
    <source>
        <dbReference type="PROSITE-ProRule" id="PRU00175"/>
    </source>
</evidence>
<organism evidence="3 4">
    <name type="scientific">Batrachochytrium dendrobatidis (strain JEL423)</name>
    <dbReference type="NCBI Taxonomy" id="403673"/>
    <lineage>
        <taxon>Eukaryota</taxon>
        <taxon>Fungi</taxon>
        <taxon>Fungi incertae sedis</taxon>
        <taxon>Chytridiomycota</taxon>
        <taxon>Chytridiomycota incertae sedis</taxon>
        <taxon>Chytridiomycetes</taxon>
        <taxon>Rhizophydiales</taxon>
        <taxon>Rhizophydiales incertae sedis</taxon>
        <taxon>Batrachochytrium</taxon>
    </lineage>
</organism>
<feature type="domain" description="RING-type" evidence="2">
    <location>
        <begin position="136"/>
        <end position="174"/>
    </location>
</feature>
<dbReference type="InterPro" id="IPR001841">
    <property type="entry name" value="Znf_RING"/>
</dbReference>
<dbReference type="SUPFAM" id="SSF57850">
    <property type="entry name" value="RING/U-box"/>
    <property type="match status" value="1"/>
</dbReference>
<keyword evidence="1" id="KW-0863">Zinc-finger</keyword>
<dbReference type="STRING" id="403673.A0A177WZI1"/>
<dbReference type="GO" id="GO:0008270">
    <property type="term" value="F:zinc ion binding"/>
    <property type="evidence" value="ECO:0007669"/>
    <property type="project" value="UniProtKB-KW"/>
</dbReference>
<dbReference type="EMBL" id="DS022314">
    <property type="protein sequence ID" value="OAJ44921.1"/>
    <property type="molecule type" value="Genomic_DNA"/>
</dbReference>
<evidence type="ECO:0000313" key="3">
    <source>
        <dbReference type="EMBL" id="OAJ44921.1"/>
    </source>
</evidence>
<dbReference type="SMART" id="SM00184">
    <property type="entry name" value="RING"/>
    <property type="match status" value="1"/>
</dbReference>
<accession>A0A177WZI1</accession>
<dbReference type="VEuPathDB" id="FungiDB:BDEG_28101"/>